<proteinExistence type="predicted"/>
<dbReference type="EMBL" id="QBLH01003559">
    <property type="protein sequence ID" value="TGZ37377.1"/>
    <property type="molecule type" value="Genomic_DNA"/>
</dbReference>
<protein>
    <submittedName>
        <fullName evidence="2">Uncharacterized protein</fullName>
    </submittedName>
</protein>
<reference evidence="2 3" key="1">
    <citation type="journal article" date="2019" name="Philos. Trans. R. Soc. Lond., B, Biol. Sci.">
        <title>Ant behaviour and brain gene expression of defending hosts depend on the ecological success of the intruding social parasite.</title>
        <authorList>
            <person name="Kaur R."/>
            <person name="Stoldt M."/>
            <person name="Jongepier E."/>
            <person name="Feldmeyer B."/>
            <person name="Menzel F."/>
            <person name="Bornberg-Bauer E."/>
            <person name="Foitzik S."/>
        </authorList>
    </citation>
    <scope>NUCLEOTIDE SEQUENCE [LARGE SCALE GENOMIC DNA]</scope>
    <source>
        <tissue evidence="2">Whole body</tissue>
    </source>
</reference>
<evidence type="ECO:0000313" key="2">
    <source>
        <dbReference type="EMBL" id="TGZ37377.1"/>
    </source>
</evidence>
<comment type="caution">
    <text evidence="2">The sequence shown here is derived from an EMBL/GenBank/DDBJ whole genome shotgun (WGS) entry which is preliminary data.</text>
</comment>
<keyword evidence="3" id="KW-1185">Reference proteome</keyword>
<evidence type="ECO:0000313" key="3">
    <source>
        <dbReference type="Proteomes" id="UP000310200"/>
    </source>
</evidence>
<accession>A0A4S2JRD5</accession>
<dbReference type="AlphaFoldDB" id="A0A4S2JRD5"/>
<gene>
    <name evidence="2" type="ORF">DBV15_08082</name>
</gene>
<dbReference type="Proteomes" id="UP000310200">
    <property type="component" value="Unassembled WGS sequence"/>
</dbReference>
<sequence length="173" mass="19170">MRPLTTPLTGPFGFNGRKSPEPKRILVNKGRTEKECEYVQQPPKGNLADAVKTVVLYAYTGVHARPDPTYVYVDTCGIGQGRIGYRGSKKHSRAFPAPDNTVNVNSMSYGDARKMEEHAGRHCLQERSSVERPSCHAIFVHLIPTIPLSWSSGTRVTSFRFTGKLLTPAFYGS</sequence>
<name>A0A4S2JRD5_9HYME</name>
<feature type="region of interest" description="Disordered" evidence="1">
    <location>
        <begin position="1"/>
        <end position="20"/>
    </location>
</feature>
<organism evidence="2 3">
    <name type="scientific">Temnothorax longispinosus</name>
    <dbReference type="NCBI Taxonomy" id="300112"/>
    <lineage>
        <taxon>Eukaryota</taxon>
        <taxon>Metazoa</taxon>
        <taxon>Ecdysozoa</taxon>
        <taxon>Arthropoda</taxon>
        <taxon>Hexapoda</taxon>
        <taxon>Insecta</taxon>
        <taxon>Pterygota</taxon>
        <taxon>Neoptera</taxon>
        <taxon>Endopterygota</taxon>
        <taxon>Hymenoptera</taxon>
        <taxon>Apocrita</taxon>
        <taxon>Aculeata</taxon>
        <taxon>Formicoidea</taxon>
        <taxon>Formicidae</taxon>
        <taxon>Myrmicinae</taxon>
        <taxon>Temnothorax</taxon>
    </lineage>
</organism>
<evidence type="ECO:0000256" key="1">
    <source>
        <dbReference type="SAM" id="MobiDB-lite"/>
    </source>
</evidence>